<sequence length="172" mass="18139">MSGFDISSATTVAADPPPPPPPEETASALTSAPTRPMEELSANPVPQAVDSSTGQITFSIWPPSQRTRDAVIARLIETLSTPSLLSKRYGTLPQEEAPEVARSIEEEAFNAAGGASPDSPDEQGLQILEIYSKEISKRVLDSMKARSATVELSTTDKAGAEENTVSDVQANA</sequence>
<name>A0ACB9QLZ6_9MYRT</name>
<dbReference type="EMBL" id="CM042885">
    <property type="protein sequence ID" value="KAI4366472.1"/>
    <property type="molecule type" value="Genomic_DNA"/>
</dbReference>
<protein>
    <submittedName>
        <fullName evidence="1">Uncharacterized protein</fullName>
    </submittedName>
</protein>
<keyword evidence="2" id="KW-1185">Reference proteome</keyword>
<evidence type="ECO:0000313" key="2">
    <source>
        <dbReference type="Proteomes" id="UP001057402"/>
    </source>
</evidence>
<organism evidence="1 2">
    <name type="scientific">Melastoma candidum</name>
    <dbReference type="NCBI Taxonomy" id="119954"/>
    <lineage>
        <taxon>Eukaryota</taxon>
        <taxon>Viridiplantae</taxon>
        <taxon>Streptophyta</taxon>
        <taxon>Embryophyta</taxon>
        <taxon>Tracheophyta</taxon>
        <taxon>Spermatophyta</taxon>
        <taxon>Magnoliopsida</taxon>
        <taxon>eudicotyledons</taxon>
        <taxon>Gunneridae</taxon>
        <taxon>Pentapetalae</taxon>
        <taxon>rosids</taxon>
        <taxon>malvids</taxon>
        <taxon>Myrtales</taxon>
        <taxon>Melastomataceae</taxon>
        <taxon>Melastomatoideae</taxon>
        <taxon>Melastomateae</taxon>
        <taxon>Melastoma</taxon>
    </lineage>
</organism>
<gene>
    <name evidence="1" type="ORF">MLD38_022346</name>
</gene>
<proteinExistence type="predicted"/>
<dbReference type="Proteomes" id="UP001057402">
    <property type="component" value="Chromosome 6"/>
</dbReference>
<evidence type="ECO:0000313" key="1">
    <source>
        <dbReference type="EMBL" id="KAI4366472.1"/>
    </source>
</evidence>
<comment type="caution">
    <text evidence="1">The sequence shown here is derived from an EMBL/GenBank/DDBJ whole genome shotgun (WGS) entry which is preliminary data.</text>
</comment>
<reference evidence="2" key="1">
    <citation type="journal article" date="2023" name="Front. Plant Sci.">
        <title>Chromosomal-level genome assembly of Melastoma candidum provides insights into trichome evolution.</title>
        <authorList>
            <person name="Zhong Y."/>
            <person name="Wu W."/>
            <person name="Sun C."/>
            <person name="Zou P."/>
            <person name="Liu Y."/>
            <person name="Dai S."/>
            <person name="Zhou R."/>
        </authorList>
    </citation>
    <scope>NUCLEOTIDE SEQUENCE [LARGE SCALE GENOMIC DNA]</scope>
</reference>
<accession>A0ACB9QLZ6</accession>